<name>A0ABD0KZS3_9CAEN</name>
<keyword evidence="2" id="KW-1185">Reference proteome</keyword>
<reference evidence="1 2" key="1">
    <citation type="journal article" date="2023" name="Sci. Data">
        <title>Genome assembly of the Korean intertidal mud-creeper Batillaria attramentaria.</title>
        <authorList>
            <person name="Patra A.K."/>
            <person name="Ho P.T."/>
            <person name="Jun S."/>
            <person name="Lee S.J."/>
            <person name="Kim Y."/>
            <person name="Won Y.J."/>
        </authorList>
    </citation>
    <scope>NUCLEOTIDE SEQUENCE [LARGE SCALE GENOMIC DNA]</scope>
    <source>
        <strain evidence="1">Wonlab-2016</strain>
    </source>
</reference>
<dbReference type="EMBL" id="JACVVK020000101">
    <property type="protein sequence ID" value="KAK7492667.1"/>
    <property type="molecule type" value="Genomic_DNA"/>
</dbReference>
<evidence type="ECO:0000313" key="2">
    <source>
        <dbReference type="Proteomes" id="UP001519460"/>
    </source>
</evidence>
<evidence type="ECO:0000313" key="1">
    <source>
        <dbReference type="EMBL" id="KAK7492667.1"/>
    </source>
</evidence>
<dbReference type="AlphaFoldDB" id="A0ABD0KZS3"/>
<accession>A0ABD0KZS3</accession>
<protein>
    <submittedName>
        <fullName evidence="1">Uncharacterized protein</fullName>
    </submittedName>
</protein>
<gene>
    <name evidence="1" type="ORF">BaRGS_00016146</name>
</gene>
<sequence>MTPHRHRISESWCLRRNIVKPAQAEKAQKRNGNDLRNKSTQWKRWSKARSLGTRCERARPLAVSLSALVERLDPLEASSRPWERRLPCNASGFFGHSLWETTETRLGQTNTS</sequence>
<dbReference type="Proteomes" id="UP001519460">
    <property type="component" value="Unassembled WGS sequence"/>
</dbReference>
<organism evidence="1 2">
    <name type="scientific">Batillaria attramentaria</name>
    <dbReference type="NCBI Taxonomy" id="370345"/>
    <lineage>
        <taxon>Eukaryota</taxon>
        <taxon>Metazoa</taxon>
        <taxon>Spiralia</taxon>
        <taxon>Lophotrochozoa</taxon>
        <taxon>Mollusca</taxon>
        <taxon>Gastropoda</taxon>
        <taxon>Caenogastropoda</taxon>
        <taxon>Sorbeoconcha</taxon>
        <taxon>Cerithioidea</taxon>
        <taxon>Batillariidae</taxon>
        <taxon>Batillaria</taxon>
    </lineage>
</organism>
<comment type="caution">
    <text evidence="1">The sequence shown here is derived from an EMBL/GenBank/DDBJ whole genome shotgun (WGS) entry which is preliminary data.</text>
</comment>
<proteinExistence type="predicted"/>